<evidence type="ECO:0000313" key="4">
    <source>
        <dbReference type="Proteomes" id="UP000321393"/>
    </source>
</evidence>
<organism evidence="2 4">
    <name type="scientific">Cucumis melo var. makuwa</name>
    <name type="common">Oriental melon</name>
    <dbReference type="NCBI Taxonomy" id="1194695"/>
    <lineage>
        <taxon>Eukaryota</taxon>
        <taxon>Viridiplantae</taxon>
        <taxon>Streptophyta</taxon>
        <taxon>Embryophyta</taxon>
        <taxon>Tracheophyta</taxon>
        <taxon>Spermatophyta</taxon>
        <taxon>Magnoliopsida</taxon>
        <taxon>eudicotyledons</taxon>
        <taxon>Gunneridae</taxon>
        <taxon>Pentapetalae</taxon>
        <taxon>rosids</taxon>
        <taxon>fabids</taxon>
        <taxon>Cucurbitales</taxon>
        <taxon>Cucurbitaceae</taxon>
        <taxon>Benincaseae</taxon>
        <taxon>Cucumis</taxon>
    </lineage>
</organism>
<dbReference type="InterPro" id="IPR043502">
    <property type="entry name" value="DNA/RNA_pol_sf"/>
</dbReference>
<keyword evidence="2" id="KW-0808">Transferase</keyword>
<keyword evidence="3" id="KW-0675">Receptor</keyword>
<dbReference type="EMBL" id="SSTE01000903">
    <property type="protein sequence ID" value="KAA0066313.1"/>
    <property type="molecule type" value="Genomic_DNA"/>
</dbReference>
<name>A0A5A7VDR1_CUCMM</name>
<dbReference type="Proteomes" id="UP000321393">
    <property type="component" value="Unassembled WGS sequence"/>
</dbReference>
<dbReference type="GO" id="GO:0016301">
    <property type="term" value="F:kinase activity"/>
    <property type="evidence" value="ECO:0007669"/>
    <property type="project" value="UniProtKB-KW"/>
</dbReference>
<keyword evidence="2" id="KW-0418">Kinase</keyword>
<dbReference type="SUPFAM" id="SSF56672">
    <property type="entry name" value="DNA/RNA polymerases"/>
    <property type="match status" value="1"/>
</dbReference>
<dbReference type="CDD" id="cd09272">
    <property type="entry name" value="RNase_HI_RT_Ty1"/>
    <property type="match status" value="1"/>
</dbReference>
<reference evidence="4 5" key="1">
    <citation type="submission" date="2019-08" db="EMBL/GenBank/DDBJ databases">
        <title>Draft genome sequences of two oriental melons (Cucumis melo L. var makuwa).</title>
        <authorList>
            <person name="Kwon S.-Y."/>
        </authorList>
    </citation>
    <scope>NUCLEOTIDE SEQUENCE [LARGE SCALE GENOMIC DNA]</scope>
    <source>
        <strain evidence="5">cv. Chang Bougi</strain>
        <strain evidence="4">cv. SW 3</strain>
        <tissue evidence="2">Leaf</tissue>
    </source>
</reference>
<evidence type="ECO:0000313" key="5">
    <source>
        <dbReference type="Proteomes" id="UP000321947"/>
    </source>
</evidence>
<dbReference type="PANTHER" id="PTHR11439">
    <property type="entry name" value="GAG-POL-RELATED RETROTRANSPOSON"/>
    <property type="match status" value="1"/>
</dbReference>
<gene>
    <name evidence="3" type="ORF">E5676_scaffold602G001460</name>
    <name evidence="2" type="ORF">E6C27_scaffold21G003720</name>
</gene>
<evidence type="ECO:0000313" key="2">
    <source>
        <dbReference type="EMBL" id="KAA0066313.1"/>
    </source>
</evidence>
<evidence type="ECO:0000313" key="3">
    <source>
        <dbReference type="EMBL" id="TYK00964.1"/>
    </source>
</evidence>
<dbReference type="InterPro" id="IPR013103">
    <property type="entry name" value="RVT_2"/>
</dbReference>
<feature type="domain" description="Reverse transcriptase Ty1/copia-type" evidence="1">
    <location>
        <begin position="4"/>
        <end position="99"/>
    </location>
</feature>
<dbReference type="Pfam" id="PF07727">
    <property type="entry name" value="RVT_2"/>
    <property type="match status" value="1"/>
</dbReference>
<comment type="caution">
    <text evidence="2">The sequence shown here is derived from an EMBL/GenBank/DDBJ whole genome shotgun (WGS) entry which is preliminary data.</text>
</comment>
<protein>
    <submittedName>
        <fullName evidence="2 3">Cysteine-rich RLK (RECEPTOR-like protein kinase) 8</fullName>
    </submittedName>
</protein>
<accession>A0A5A7VDR1</accession>
<dbReference type="STRING" id="1194695.A0A5A7VDR1"/>
<proteinExistence type="predicted"/>
<dbReference type="Proteomes" id="UP000321947">
    <property type="component" value="Unassembled WGS sequence"/>
</dbReference>
<dbReference type="PANTHER" id="PTHR11439:SF470">
    <property type="entry name" value="CYSTEINE-RICH RLK (RECEPTOR-LIKE PROTEIN KINASE) 8"/>
    <property type="match status" value="1"/>
</dbReference>
<dbReference type="AlphaFoldDB" id="A0A5A7VDR1"/>
<dbReference type="EMBL" id="SSTD01016371">
    <property type="protein sequence ID" value="TYK00964.1"/>
    <property type="molecule type" value="Genomic_DNA"/>
</dbReference>
<dbReference type="OrthoDB" id="1738684at2759"/>
<evidence type="ECO:0000259" key="1">
    <source>
        <dbReference type="Pfam" id="PF07727"/>
    </source>
</evidence>
<sequence length="354" mass="39680">MDTNQTWSIVPLPKGKNSIGCRWVYMIKHKADGSIERYKACLVAKGYTQQEGLDYFETFLPVAKMVTVKTLLTIAVAKEWSLVQLDVNNAFLHGELFEESKADYSLFIRGKNNSFIALLAYVDDIIITGANALHIQELKRALNQKDYTLQLIEDTGLLGAKPTSVLMDPATKLNASDKDILHMTATPYRRLIGQLLYLTISQSNITFAVHKLSQFMAKPTINHMNATNHLIKYLKGSPRKGIMLPKVQDFSINAFVDADWGSCPDTRYSVTGFCVFLGNSLVSWKSKKQQTVAKSSAKDEYRALAITTCEVIWLRSLLNELQIKAPSPTFLMTIKPPSTLQTIPCFMKEPNISS</sequence>